<dbReference type="GO" id="GO:0008233">
    <property type="term" value="F:peptidase activity"/>
    <property type="evidence" value="ECO:0007669"/>
    <property type="project" value="UniProtKB-KW"/>
</dbReference>
<keyword evidence="2" id="KW-0812">Transmembrane</keyword>
<feature type="region of interest" description="Disordered" evidence="1">
    <location>
        <begin position="178"/>
        <end position="208"/>
    </location>
</feature>
<sequence length="321" mass="37312">MFRSYRYLRDSHHYKRNFLYISKKRQFHDFAKKKGARTANAVKRRDKIKEEKNVKLREKIKLIIFSSIYLFACDYLYHVYILKDSRKRVGSLEGEKKGPNCVNEGVSNGTLLSYFKVMNIFPNEKGQEKEGQRDYTGEHTNYHKGETTRNQKEDIKKFNALNEDPYEIKINRIKSKDETGRNCTTTGNSTTKGNRATTGNGSEGKNLSTKNQVFSYDQGGSPNGQEKNFKDLIADNFYRNDILNGCNLFLFANGLLSIKNGYIDYLNSYFDFVDMLKCFNLQLSYNDRKVEKRISHPCANDDTIVRQIYARFTCHLETPIG</sequence>
<accession>A0A1A8Z9N7</accession>
<evidence type="ECO:0000256" key="1">
    <source>
        <dbReference type="SAM" id="MobiDB-lite"/>
    </source>
</evidence>
<keyword evidence="2" id="KW-0472">Membrane</keyword>
<keyword evidence="4" id="KW-0378">Hydrolase</keyword>
<reference evidence="4" key="1">
    <citation type="submission" date="2016-05" db="EMBL/GenBank/DDBJ databases">
        <authorList>
            <person name="Lavstsen T."/>
            <person name="Jespersen J.S."/>
        </authorList>
    </citation>
    <scope>NUCLEOTIDE SEQUENCE [LARGE SCALE GENOMIC DNA]</scope>
</reference>
<evidence type="ECO:0000313" key="5">
    <source>
        <dbReference type="Proteomes" id="UP000078550"/>
    </source>
</evidence>
<gene>
    <name evidence="3" type="ORF">POVWA1_041420</name>
    <name evidence="4" type="ORF">POVWA2_039980</name>
</gene>
<dbReference type="EMBL" id="FLRE01000154">
    <property type="protein sequence ID" value="SBT40573.1"/>
    <property type="molecule type" value="Genomic_DNA"/>
</dbReference>
<evidence type="ECO:0000256" key="2">
    <source>
        <dbReference type="SAM" id="Phobius"/>
    </source>
</evidence>
<evidence type="ECO:0000313" key="4">
    <source>
        <dbReference type="EMBL" id="SBT40573.1"/>
    </source>
</evidence>
<dbReference type="Proteomes" id="UP000078555">
    <property type="component" value="Unassembled WGS sequence"/>
</dbReference>
<keyword evidence="2" id="KW-1133">Transmembrane helix</keyword>
<protein>
    <submittedName>
        <fullName evidence="4">Rhomboid protease ROM6, putative</fullName>
    </submittedName>
</protein>
<organism evidence="4 5">
    <name type="scientific">Plasmodium ovale wallikeri</name>
    <dbReference type="NCBI Taxonomy" id="864142"/>
    <lineage>
        <taxon>Eukaryota</taxon>
        <taxon>Sar</taxon>
        <taxon>Alveolata</taxon>
        <taxon>Apicomplexa</taxon>
        <taxon>Aconoidasida</taxon>
        <taxon>Haemosporida</taxon>
        <taxon>Plasmodiidae</taxon>
        <taxon>Plasmodium</taxon>
        <taxon>Plasmodium (Plasmodium)</taxon>
    </lineage>
</organism>
<keyword evidence="4" id="KW-0645">Protease</keyword>
<name>A0A1A8Z9N7_PLAOA</name>
<reference evidence="5 6" key="2">
    <citation type="submission" date="2016-05" db="EMBL/GenBank/DDBJ databases">
        <authorList>
            <person name="Naeem Raeece"/>
        </authorList>
    </citation>
    <scope>NUCLEOTIDE SEQUENCE [LARGE SCALE GENOMIC DNA]</scope>
</reference>
<feature type="region of interest" description="Disordered" evidence="1">
    <location>
        <begin position="126"/>
        <end position="150"/>
    </location>
</feature>
<feature type="compositionally biased region" description="Polar residues" evidence="1">
    <location>
        <begin position="181"/>
        <end position="208"/>
    </location>
</feature>
<evidence type="ECO:0000313" key="3">
    <source>
        <dbReference type="EMBL" id="SBT40120.1"/>
    </source>
</evidence>
<evidence type="ECO:0000313" key="6">
    <source>
        <dbReference type="Proteomes" id="UP000078555"/>
    </source>
</evidence>
<dbReference type="GO" id="GO:0006508">
    <property type="term" value="P:proteolysis"/>
    <property type="evidence" value="ECO:0007669"/>
    <property type="project" value="UniProtKB-KW"/>
</dbReference>
<keyword evidence="6" id="KW-1185">Reference proteome</keyword>
<proteinExistence type="predicted"/>
<dbReference type="EMBL" id="FLRD01000113">
    <property type="protein sequence ID" value="SBT40120.1"/>
    <property type="molecule type" value="Genomic_DNA"/>
</dbReference>
<dbReference type="Proteomes" id="UP000078550">
    <property type="component" value="Unassembled WGS sequence"/>
</dbReference>
<feature type="transmembrane region" description="Helical" evidence="2">
    <location>
        <begin position="62"/>
        <end position="82"/>
    </location>
</feature>
<dbReference type="AlphaFoldDB" id="A0A1A8Z9N7"/>